<dbReference type="GO" id="GO:0046872">
    <property type="term" value="F:metal ion binding"/>
    <property type="evidence" value="ECO:0007669"/>
    <property type="project" value="UniProtKB-KW"/>
</dbReference>
<keyword evidence="3 7" id="KW-0223">Dioxygenase</keyword>
<evidence type="ECO:0000313" key="7">
    <source>
        <dbReference type="EMBL" id="MBL0421105.1"/>
    </source>
</evidence>
<dbReference type="RefSeq" id="WP_201684187.1">
    <property type="nucleotide sequence ID" value="NZ_JAEQNA010000004.1"/>
</dbReference>
<dbReference type="Pfam" id="PF02668">
    <property type="entry name" value="TauD"/>
    <property type="match status" value="1"/>
</dbReference>
<comment type="caution">
    <text evidence="7">The sequence shown here is derived from an EMBL/GenBank/DDBJ whole genome shotgun (WGS) entry which is preliminary data.</text>
</comment>
<feature type="domain" description="TauD/TfdA-like" evidence="6">
    <location>
        <begin position="5"/>
        <end position="282"/>
    </location>
</feature>
<evidence type="ECO:0000256" key="5">
    <source>
        <dbReference type="ARBA" id="ARBA00023004"/>
    </source>
</evidence>
<evidence type="ECO:0000256" key="3">
    <source>
        <dbReference type="ARBA" id="ARBA00022964"/>
    </source>
</evidence>
<dbReference type="AlphaFoldDB" id="A0A936ZPG2"/>
<dbReference type="SUPFAM" id="SSF51197">
    <property type="entry name" value="Clavaminate synthase-like"/>
    <property type="match status" value="1"/>
</dbReference>
<organism evidence="7 8">
    <name type="scientific">Ramlibacter aurantiacus</name>
    <dbReference type="NCBI Taxonomy" id="2801330"/>
    <lineage>
        <taxon>Bacteria</taxon>
        <taxon>Pseudomonadati</taxon>
        <taxon>Pseudomonadota</taxon>
        <taxon>Betaproteobacteria</taxon>
        <taxon>Burkholderiales</taxon>
        <taxon>Comamonadaceae</taxon>
        <taxon>Ramlibacter</taxon>
    </lineage>
</organism>
<keyword evidence="5" id="KW-0408">Iron</keyword>
<proteinExistence type="inferred from homology"/>
<evidence type="ECO:0000256" key="1">
    <source>
        <dbReference type="ARBA" id="ARBA00005896"/>
    </source>
</evidence>
<reference evidence="7" key="1">
    <citation type="submission" date="2021-01" db="EMBL/GenBank/DDBJ databases">
        <title>Ramlibacter sp. strain AW1 16S ribosomal RNA gene Genome sequencing and assembly.</title>
        <authorList>
            <person name="Kang M."/>
        </authorList>
    </citation>
    <scope>NUCLEOTIDE SEQUENCE</scope>
    <source>
        <strain evidence="7">AW1</strain>
    </source>
</reference>
<keyword evidence="2" id="KW-0479">Metal-binding</keyword>
<name>A0A936ZPG2_9BURK</name>
<dbReference type="EMBL" id="JAEQNA010000004">
    <property type="protein sequence ID" value="MBL0421105.1"/>
    <property type="molecule type" value="Genomic_DNA"/>
</dbReference>
<evidence type="ECO:0000256" key="4">
    <source>
        <dbReference type="ARBA" id="ARBA00023002"/>
    </source>
</evidence>
<keyword evidence="4" id="KW-0560">Oxidoreductase</keyword>
<protein>
    <submittedName>
        <fullName evidence="7">TauD/TfdA family dioxygenase</fullName>
    </submittedName>
</protein>
<dbReference type="InterPro" id="IPR003819">
    <property type="entry name" value="TauD/TfdA-like"/>
</dbReference>
<evidence type="ECO:0000256" key="2">
    <source>
        <dbReference type="ARBA" id="ARBA00022723"/>
    </source>
</evidence>
<dbReference type="PANTHER" id="PTHR43779">
    <property type="entry name" value="DIOXYGENASE RV0097-RELATED"/>
    <property type="match status" value="1"/>
</dbReference>
<dbReference type="InterPro" id="IPR042098">
    <property type="entry name" value="TauD-like_sf"/>
</dbReference>
<evidence type="ECO:0000259" key="6">
    <source>
        <dbReference type="Pfam" id="PF02668"/>
    </source>
</evidence>
<gene>
    <name evidence="7" type="ORF">JI739_12170</name>
</gene>
<dbReference type="GO" id="GO:0016706">
    <property type="term" value="F:2-oxoglutarate-dependent dioxygenase activity"/>
    <property type="evidence" value="ECO:0007669"/>
    <property type="project" value="UniProtKB-ARBA"/>
</dbReference>
<dbReference type="InterPro" id="IPR051178">
    <property type="entry name" value="TfdA_dioxygenase"/>
</dbReference>
<dbReference type="Gene3D" id="3.60.130.10">
    <property type="entry name" value="Clavaminate synthase-like"/>
    <property type="match status" value="1"/>
</dbReference>
<sequence length="295" mass="33554">MPFTIKPVTPTFACELIGADLRVESTPQMAEATMQAMDAYGVSVFRDQQIGDEQQIAFSRLFGPLESSPHFGRGSQEVVRMKYPELFDVSNLDENNQILEDSDRRRAYRNANLMWHTDSSFQPGGAGYSILSARVIPGAGADTEFADMRAAYDALPSDMKRRIEGLVVEHSAFYSRKLVGFEFTEEELQRRRPTKQFLVQTHPRSGRKSLFLASHASHVVGMPVEEGRALLKELTEFATQPQFVYQHKWRVGDLLLWDNRCTMHRATPFDDFSERRDLRRTTVVGDLPLVEMAEA</sequence>
<dbReference type="PANTHER" id="PTHR43779:SF3">
    <property type="entry name" value="(3R)-3-[(CARBOXYMETHYL)AMINO]FATTY ACID OXYGENASE_DECARBOXYLASE"/>
    <property type="match status" value="1"/>
</dbReference>
<keyword evidence="8" id="KW-1185">Reference proteome</keyword>
<evidence type="ECO:0000313" key="8">
    <source>
        <dbReference type="Proteomes" id="UP000613011"/>
    </source>
</evidence>
<comment type="similarity">
    <text evidence="1">Belongs to the TfdA dioxygenase family.</text>
</comment>
<accession>A0A936ZPG2</accession>
<dbReference type="Proteomes" id="UP000613011">
    <property type="component" value="Unassembled WGS sequence"/>
</dbReference>